<dbReference type="InterPro" id="IPR036388">
    <property type="entry name" value="WH-like_DNA-bd_sf"/>
</dbReference>
<protein>
    <submittedName>
        <fullName evidence="3">DNA-binding transcriptional regulator, MarR family</fullName>
    </submittedName>
</protein>
<dbReference type="GO" id="GO:0003677">
    <property type="term" value="F:DNA binding"/>
    <property type="evidence" value="ECO:0007669"/>
    <property type="project" value="UniProtKB-KW"/>
</dbReference>
<evidence type="ECO:0000313" key="3">
    <source>
        <dbReference type="EMBL" id="SDJ43245.1"/>
    </source>
</evidence>
<dbReference type="OrthoDB" id="2608936at2"/>
<gene>
    <name evidence="3" type="ORF">SAMN05216192_11739</name>
</gene>
<evidence type="ECO:0000259" key="2">
    <source>
        <dbReference type="PROSITE" id="PS50995"/>
    </source>
</evidence>
<keyword evidence="4" id="KW-1185">Reference proteome</keyword>
<sequence>MSTGQQKSQAILSLMDTMAAVQQKSQVFIERITKKETLSQNQLMLLFQLQLAGSLKITEIAERFVVTPGAASSMCDKLEEARLVQRVRTNEDRRVVNIEITGEGTRRILQLFDTFETAELQRFTDTLHQINSLMNEITS</sequence>
<evidence type="ECO:0000313" key="4">
    <source>
        <dbReference type="Proteomes" id="UP000199050"/>
    </source>
</evidence>
<dbReference type="Proteomes" id="UP000199050">
    <property type="component" value="Unassembled WGS sequence"/>
</dbReference>
<dbReference type="InterPro" id="IPR000835">
    <property type="entry name" value="HTH_MarR-typ"/>
</dbReference>
<dbReference type="InterPro" id="IPR039422">
    <property type="entry name" value="MarR/SlyA-like"/>
</dbReference>
<dbReference type="GO" id="GO:0006950">
    <property type="term" value="P:response to stress"/>
    <property type="evidence" value="ECO:0007669"/>
    <property type="project" value="TreeGrafter"/>
</dbReference>
<keyword evidence="1 3" id="KW-0238">DNA-binding</keyword>
<dbReference type="Pfam" id="PF01047">
    <property type="entry name" value="MarR"/>
    <property type="match status" value="1"/>
</dbReference>
<dbReference type="STRING" id="1174501.SAMN05216192_11739"/>
<dbReference type="PANTHER" id="PTHR33164:SF43">
    <property type="entry name" value="HTH-TYPE TRANSCRIPTIONAL REPRESSOR YETL"/>
    <property type="match status" value="1"/>
</dbReference>
<evidence type="ECO:0000256" key="1">
    <source>
        <dbReference type="ARBA" id="ARBA00023125"/>
    </source>
</evidence>
<dbReference type="PROSITE" id="PS50995">
    <property type="entry name" value="HTH_MARR_2"/>
    <property type="match status" value="1"/>
</dbReference>
<feature type="domain" description="HTH marR-type" evidence="2">
    <location>
        <begin position="11"/>
        <end position="139"/>
    </location>
</feature>
<dbReference type="EMBL" id="FNDX01000017">
    <property type="protein sequence ID" value="SDJ43245.1"/>
    <property type="molecule type" value="Genomic_DNA"/>
</dbReference>
<dbReference type="AlphaFoldDB" id="A0A1G8TQK4"/>
<dbReference type="SMART" id="SM00347">
    <property type="entry name" value="HTH_MARR"/>
    <property type="match status" value="1"/>
</dbReference>
<dbReference type="InterPro" id="IPR036390">
    <property type="entry name" value="WH_DNA-bd_sf"/>
</dbReference>
<dbReference type="Gene3D" id="1.10.10.10">
    <property type="entry name" value="Winged helix-like DNA-binding domain superfamily/Winged helix DNA-binding domain"/>
    <property type="match status" value="1"/>
</dbReference>
<dbReference type="GO" id="GO:0003700">
    <property type="term" value="F:DNA-binding transcription factor activity"/>
    <property type="evidence" value="ECO:0007669"/>
    <property type="project" value="InterPro"/>
</dbReference>
<proteinExistence type="predicted"/>
<reference evidence="4" key="1">
    <citation type="submission" date="2016-10" db="EMBL/GenBank/DDBJ databases">
        <authorList>
            <person name="Varghese N."/>
            <person name="Submissions S."/>
        </authorList>
    </citation>
    <scope>NUCLEOTIDE SEQUENCE [LARGE SCALE GENOMIC DNA]</scope>
    <source>
        <strain evidence="4">CGMCC 1.11012</strain>
    </source>
</reference>
<dbReference type="SUPFAM" id="SSF46785">
    <property type="entry name" value="Winged helix' DNA-binding domain"/>
    <property type="match status" value="1"/>
</dbReference>
<dbReference type="PANTHER" id="PTHR33164">
    <property type="entry name" value="TRANSCRIPTIONAL REGULATOR, MARR FAMILY"/>
    <property type="match status" value="1"/>
</dbReference>
<dbReference type="RefSeq" id="WP_090715433.1">
    <property type="nucleotide sequence ID" value="NZ_FNDX01000017.1"/>
</dbReference>
<organism evidence="3 4">
    <name type="scientific">Paenibacillus typhae</name>
    <dbReference type="NCBI Taxonomy" id="1174501"/>
    <lineage>
        <taxon>Bacteria</taxon>
        <taxon>Bacillati</taxon>
        <taxon>Bacillota</taxon>
        <taxon>Bacilli</taxon>
        <taxon>Bacillales</taxon>
        <taxon>Paenibacillaceae</taxon>
        <taxon>Paenibacillus</taxon>
    </lineage>
</organism>
<accession>A0A1G8TQK4</accession>
<name>A0A1G8TQK4_9BACL</name>